<gene>
    <name evidence="1" type="ORF">HPB49_013123</name>
</gene>
<accession>A0ACB8D5T9</accession>
<proteinExistence type="predicted"/>
<protein>
    <submittedName>
        <fullName evidence="1">Uncharacterized protein</fullName>
    </submittedName>
</protein>
<comment type="caution">
    <text evidence="1">The sequence shown here is derived from an EMBL/GenBank/DDBJ whole genome shotgun (WGS) entry which is preliminary data.</text>
</comment>
<sequence>MSEIAPSGPQREVYTSRHEGGSLLTGFGTAETHKAIQENIYVILGHGAFQRRVLFTGMLSAVVLLLHALADQLVARESRHWCAPPYEQHDLPADAWKNAAIPLGPDGEPSQCDVYDPPFAKGADQQRHVVRCEKWTYDTSDTDDSIVSRWDLVCDREWLLKLSKTVYVVGAVLFVPAAGLLADRFGRRPAIVGNAVGALVFSVGAFISERFVIFIVSRFFVSACSCSVQVLVFILLYEVTGNERRALYGLLDTAVGTTLLGLSIHLLSALEPQWYQAHAILILPTAMLAFWCYLIDESPSWLLATWKARYADQIILLAATVNGVDLDKASATLNALRKQISKSERTAATTMTTMAEGYIQSVLFRRRMVAVLLSWFSVNFTYYGHVLRAVSSNNLWHCVQAATQAGLYYVVWRILHSHGQRETLTVLLAVLCLLTALKASGTLMEAVVESVSSAALSLNYGYTADVFPTISRSLGLCIAYAFGRLGVLAVVTLSQVAGSEGDAAISLIMMLFVLLSVMAIQSLPESFVEKSKQQQPRASMSETERKAVIQASLSPMAPMTPPSHDRHGRRKSKDAREIVTI</sequence>
<dbReference type="Proteomes" id="UP000821865">
    <property type="component" value="Chromosome 3"/>
</dbReference>
<dbReference type="EMBL" id="CM023472">
    <property type="protein sequence ID" value="KAH7959698.1"/>
    <property type="molecule type" value="Genomic_DNA"/>
</dbReference>
<evidence type="ECO:0000313" key="2">
    <source>
        <dbReference type="Proteomes" id="UP000821865"/>
    </source>
</evidence>
<name>A0ACB8D5T9_DERSI</name>
<evidence type="ECO:0000313" key="1">
    <source>
        <dbReference type="EMBL" id="KAH7959698.1"/>
    </source>
</evidence>
<organism evidence="1 2">
    <name type="scientific">Dermacentor silvarum</name>
    <name type="common">Tick</name>
    <dbReference type="NCBI Taxonomy" id="543639"/>
    <lineage>
        <taxon>Eukaryota</taxon>
        <taxon>Metazoa</taxon>
        <taxon>Ecdysozoa</taxon>
        <taxon>Arthropoda</taxon>
        <taxon>Chelicerata</taxon>
        <taxon>Arachnida</taxon>
        <taxon>Acari</taxon>
        <taxon>Parasitiformes</taxon>
        <taxon>Ixodida</taxon>
        <taxon>Ixodoidea</taxon>
        <taxon>Ixodidae</taxon>
        <taxon>Rhipicephalinae</taxon>
        <taxon>Dermacentor</taxon>
    </lineage>
</organism>
<keyword evidence="2" id="KW-1185">Reference proteome</keyword>
<reference evidence="1" key="1">
    <citation type="submission" date="2020-05" db="EMBL/GenBank/DDBJ databases">
        <title>Large-scale comparative analyses of tick genomes elucidate their genetic diversity and vector capacities.</title>
        <authorList>
            <person name="Jia N."/>
            <person name="Wang J."/>
            <person name="Shi W."/>
            <person name="Du L."/>
            <person name="Sun Y."/>
            <person name="Zhan W."/>
            <person name="Jiang J."/>
            <person name="Wang Q."/>
            <person name="Zhang B."/>
            <person name="Ji P."/>
            <person name="Sakyi L.B."/>
            <person name="Cui X."/>
            <person name="Yuan T."/>
            <person name="Jiang B."/>
            <person name="Yang W."/>
            <person name="Lam T.T.-Y."/>
            <person name="Chang Q."/>
            <person name="Ding S."/>
            <person name="Wang X."/>
            <person name="Zhu J."/>
            <person name="Ruan X."/>
            <person name="Zhao L."/>
            <person name="Wei J."/>
            <person name="Que T."/>
            <person name="Du C."/>
            <person name="Cheng J."/>
            <person name="Dai P."/>
            <person name="Han X."/>
            <person name="Huang E."/>
            <person name="Gao Y."/>
            <person name="Liu J."/>
            <person name="Shao H."/>
            <person name="Ye R."/>
            <person name="Li L."/>
            <person name="Wei W."/>
            <person name="Wang X."/>
            <person name="Wang C."/>
            <person name="Yang T."/>
            <person name="Huo Q."/>
            <person name="Li W."/>
            <person name="Guo W."/>
            <person name="Chen H."/>
            <person name="Zhou L."/>
            <person name="Ni X."/>
            <person name="Tian J."/>
            <person name="Zhou Y."/>
            <person name="Sheng Y."/>
            <person name="Liu T."/>
            <person name="Pan Y."/>
            <person name="Xia L."/>
            <person name="Li J."/>
            <person name="Zhao F."/>
            <person name="Cao W."/>
        </authorList>
    </citation>
    <scope>NUCLEOTIDE SEQUENCE</scope>
    <source>
        <strain evidence="1">Dsil-2018</strain>
    </source>
</reference>